<evidence type="ECO:0000313" key="2">
    <source>
        <dbReference type="EMBL" id="EAU83218.2"/>
    </source>
</evidence>
<feature type="compositionally biased region" description="Polar residues" evidence="1">
    <location>
        <begin position="456"/>
        <end position="466"/>
    </location>
</feature>
<feature type="compositionally biased region" description="Pro residues" evidence="1">
    <location>
        <begin position="166"/>
        <end position="179"/>
    </location>
</feature>
<dbReference type="AlphaFoldDB" id="A8P3U3"/>
<dbReference type="KEGG" id="cci:CC1G_11679"/>
<reference evidence="2 3" key="1">
    <citation type="journal article" date="2010" name="Proc. Natl. Acad. Sci. U.S.A.">
        <title>Insights into evolution of multicellular fungi from the assembled chromosomes of the mushroom Coprinopsis cinerea (Coprinus cinereus).</title>
        <authorList>
            <person name="Stajich J.E."/>
            <person name="Wilke S.K."/>
            <person name="Ahren D."/>
            <person name="Au C.H."/>
            <person name="Birren B.W."/>
            <person name="Borodovsky M."/>
            <person name="Burns C."/>
            <person name="Canback B."/>
            <person name="Casselton L.A."/>
            <person name="Cheng C.K."/>
            <person name="Deng J."/>
            <person name="Dietrich F.S."/>
            <person name="Fargo D.C."/>
            <person name="Farman M.L."/>
            <person name="Gathman A.C."/>
            <person name="Goldberg J."/>
            <person name="Guigo R."/>
            <person name="Hoegger P.J."/>
            <person name="Hooker J.B."/>
            <person name="Huggins A."/>
            <person name="James T.Y."/>
            <person name="Kamada T."/>
            <person name="Kilaru S."/>
            <person name="Kodira C."/>
            <person name="Kues U."/>
            <person name="Kupfer D."/>
            <person name="Kwan H.S."/>
            <person name="Lomsadze A."/>
            <person name="Li W."/>
            <person name="Lilly W.W."/>
            <person name="Ma L.J."/>
            <person name="Mackey A.J."/>
            <person name="Manning G."/>
            <person name="Martin F."/>
            <person name="Muraguchi H."/>
            <person name="Natvig D.O."/>
            <person name="Palmerini H."/>
            <person name="Ramesh M.A."/>
            <person name="Rehmeyer C.J."/>
            <person name="Roe B.A."/>
            <person name="Shenoy N."/>
            <person name="Stanke M."/>
            <person name="Ter-Hovhannisyan V."/>
            <person name="Tunlid A."/>
            <person name="Velagapudi R."/>
            <person name="Vision T.J."/>
            <person name="Zeng Q."/>
            <person name="Zolan M.E."/>
            <person name="Pukkila P.J."/>
        </authorList>
    </citation>
    <scope>NUCLEOTIDE SEQUENCE [LARGE SCALE GENOMIC DNA]</scope>
    <source>
        <strain evidence="3">Okayama-7 / 130 / ATCC MYA-4618 / FGSC 9003</strain>
    </source>
</reference>
<feature type="region of interest" description="Disordered" evidence="1">
    <location>
        <begin position="319"/>
        <end position="342"/>
    </location>
</feature>
<dbReference type="InParanoid" id="A8P3U3"/>
<dbReference type="Proteomes" id="UP000001861">
    <property type="component" value="Unassembled WGS sequence"/>
</dbReference>
<sequence length="545" mass="60415">MAPPSPQLIQQLDDLHQLILAIPSWTQAEINHNKVQLLKLSKDVATTALKEGYREPDWLGASLDVWFRNRARQYLKNPQSLPLELFQSKGFQETPPLLVKYPPPRSIAKGKGRAVDLPPKKKPHKPAQKTSQLEDDESDDLQDHRPLKRPRATDTSAEPTSSKPSKPLPPKNQQPPPQTSNPQRFTFGGSVYQDDETQGAPRPSVFSTSQFGHQGTRGVFPHRPHPTVVPPTQPSPESITKLVDEQRRHASQLNELSSDTTKLIDEQRRHASQLNELSSDATTLIRYHKEYDQIREQQVDLQKRVSELEEKCSQLESRIQQGTTAKPELDTQGDTQGGLTKASHEGELKWARDNINLLLAAVAGLAGGQVLLQPALQALMAHQPPSQTAPAAQSTPLLNQNLQVSLPTRQNCTAQQPSPQSNPGPQPIPPAQSDVLTNQIAQASTLALRNPHPHNAGSSTPLTINPAQLEPHLGRDHFPPNQPNVSNFPRQQPHLSDNSFHLSHYLSLTPENPTDWNPQDGYPHQNYRLPPPPLDDNSSTPASDM</sequence>
<feature type="region of interest" description="Disordered" evidence="1">
    <location>
        <begin position="410"/>
        <end position="432"/>
    </location>
</feature>
<evidence type="ECO:0000313" key="3">
    <source>
        <dbReference type="Proteomes" id="UP000001861"/>
    </source>
</evidence>
<protein>
    <submittedName>
        <fullName evidence="2">Uncharacterized protein</fullName>
    </submittedName>
</protein>
<accession>A8P3U3</accession>
<dbReference type="GeneID" id="6015210"/>
<proteinExistence type="predicted"/>
<gene>
    <name evidence="2" type="ORF">CC1G_11679</name>
</gene>
<comment type="caution">
    <text evidence="2">The sequence shown here is derived from an EMBL/GenBank/DDBJ whole genome shotgun (WGS) entry which is preliminary data.</text>
</comment>
<dbReference type="RefSeq" id="XP_001838617.2">
    <property type="nucleotide sequence ID" value="XM_001838565.2"/>
</dbReference>
<evidence type="ECO:0000256" key="1">
    <source>
        <dbReference type="SAM" id="MobiDB-lite"/>
    </source>
</evidence>
<feature type="region of interest" description="Disordered" evidence="1">
    <location>
        <begin position="449"/>
        <end position="545"/>
    </location>
</feature>
<feature type="compositionally biased region" description="Polar residues" evidence="1">
    <location>
        <begin position="536"/>
        <end position="545"/>
    </location>
</feature>
<name>A8P3U3_COPC7</name>
<feature type="compositionally biased region" description="Polar residues" evidence="1">
    <location>
        <begin position="483"/>
        <end position="501"/>
    </location>
</feature>
<organism evidence="2 3">
    <name type="scientific">Coprinopsis cinerea (strain Okayama-7 / 130 / ATCC MYA-4618 / FGSC 9003)</name>
    <name type="common">Inky cap fungus</name>
    <name type="synonym">Hormographiella aspergillata</name>
    <dbReference type="NCBI Taxonomy" id="240176"/>
    <lineage>
        <taxon>Eukaryota</taxon>
        <taxon>Fungi</taxon>
        <taxon>Dikarya</taxon>
        <taxon>Basidiomycota</taxon>
        <taxon>Agaricomycotina</taxon>
        <taxon>Agaricomycetes</taxon>
        <taxon>Agaricomycetidae</taxon>
        <taxon>Agaricales</taxon>
        <taxon>Agaricineae</taxon>
        <taxon>Psathyrellaceae</taxon>
        <taxon>Coprinopsis</taxon>
    </lineage>
</organism>
<feature type="compositionally biased region" description="Pro residues" evidence="1">
    <location>
        <begin position="420"/>
        <end position="430"/>
    </location>
</feature>
<dbReference type="VEuPathDB" id="FungiDB:CC1G_11679"/>
<keyword evidence="3" id="KW-1185">Reference proteome</keyword>
<dbReference type="HOGENOM" id="CLU_499664_0_0_1"/>
<feature type="region of interest" description="Disordered" evidence="1">
    <location>
        <begin position="94"/>
        <end position="238"/>
    </location>
</feature>
<dbReference type="EMBL" id="AACS02000004">
    <property type="protein sequence ID" value="EAU83218.2"/>
    <property type="molecule type" value="Genomic_DNA"/>
</dbReference>